<feature type="region of interest" description="Disordered" evidence="1">
    <location>
        <begin position="64"/>
        <end position="108"/>
    </location>
</feature>
<evidence type="ECO:0000313" key="3">
    <source>
        <dbReference type="Proteomes" id="UP000053257"/>
    </source>
</evidence>
<dbReference type="Proteomes" id="UP000053257">
    <property type="component" value="Unassembled WGS sequence"/>
</dbReference>
<name>A0A0C3S260_PHLG1</name>
<sequence>MDAVHGAKLGWRPRPPVSIQVFTHCPANSTDCDSTGSRALAASTSPMAALRRSTVAHSITLQIPHRSPHTEAPTLPAHLGRPARRPEGVTASRPASPGRATPNARRACAYDRSPRPPFAVFKLDGLGWGDWLAEMCRVASIGLVVTVIWGGSGRVCEVRAPVLMRV</sequence>
<proteinExistence type="predicted"/>
<evidence type="ECO:0000313" key="2">
    <source>
        <dbReference type="EMBL" id="KIP03642.1"/>
    </source>
</evidence>
<dbReference type="EMBL" id="KN840606">
    <property type="protein sequence ID" value="KIP03642.1"/>
    <property type="molecule type" value="Genomic_DNA"/>
</dbReference>
<organism evidence="2 3">
    <name type="scientific">Phlebiopsis gigantea (strain 11061_1 CR5-6)</name>
    <name type="common">White-rot fungus</name>
    <name type="synonym">Peniophora gigantea</name>
    <dbReference type="NCBI Taxonomy" id="745531"/>
    <lineage>
        <taxon>Eukaryota</taxon>
        <taxon>Fungi</taxon>
        <taxon>Dikarya</taxon>
        <taxon>Basidiomycota</taxon>
        <taxon>Agaricomycotina</taxon>
        <taxon>Agaricomycetes</taxon>
        <taxon>Polyporales</taxon>
        <taxon>Phanerochaetaceae</taxon>
        <taxon>Phlebiopsis</taxon>
    </lineage>
</organism>
<keyword evidence="3" id="KW-1185">Reference proteome</keyword>
<accession>A0A0C3S260</accession>
<dbReference type="AlphaFoldDB" id="A0A0C3S260"/>
<evidence type="ECO:0000256" key="1">
    <source>
        <dbReference type="SAM" id="MobiDB-lite"/>
    </source>
</evidence>
<reference evidence="2 3" key="1">
    <citation type="journal article" date="2014" name="PLoS Genet.">
        <title>Analysis of the Phlebiopsis gigantea genome, transcriptome and secretome provides insight into its pioneer colonization strategies of wood.</title>
        <authorList>
            <person name="Hori C."/>
            <person name="Ishida T."/>
            <person name="Igarashi K."/>
            <person name="Samejima M."/>
            <person name="Suzuki H."/>
            <person name="Master E."/>
            <person name="Ferreira P."/>
            <person name="Ruiz-Duenas F.J."/>
            <person name="Held B."/>
            <person name="Canessa P."/>
            <person name="Larrondo L.F."/>
            <person name="Schmoll M."/>
            <person name="Druzhinina I.S."/>
            <person name="Kubicek C.P."/>
            <person name="Gaskell J.A."/>
            <person name="Kersten P."/>
            <person name="St John F."/>
            <person name="Glasner J."/>
            <person name="Sabat G."/>
            <person name="Splinter BonDurant S."/>
            <person name="Syed K."/>
            <person name="Yadav J."/>
            <person name="Mgbeahuruike A.C."/>
            <person name="Kovalchuk A."/>
            <person name="Asiegbu F.O."/>
            <person name="Lackner G."/>
            <person name="Hoffmeister D."/>
            <person name="Rencoret J."/>
            <person name="Gutierrez A."/>
            <person name="Sun H."/>
            <person name="Lindquist E."/>
            <person name="Barry K."/>
            <person name="Riley R."/>
            <person name="Grigoriev I.V."/>
            <person name="Henrissat B."/>
            <person name="Kues U."/>
            <person name="Berka R.M."/>
            <person name="Martinez A.T."/>
            <person name="Covert S.F."/>
            <person name="Blanchette R.A."/>
            <person name="Cullen D."/>
        </authorList>
    </citation>
    <scope>NUCLEOTIDE SEQUENCE [LARGE SCALE GENOMIC DNA]</scope>
    <source>
        <strain evidence="2 3">11061_1 CR5-6</strain>
    </source>
</reference>
<protein>
    <submittedName>
        <fullName evidence="2">Uncharacterized protein</fullName>
    </submittedName>
</protein>
<dbReference type="HOGENOM" id="CLU_1603345_0_0_1"/>
<gene>
    <name evidence="2" type="ORF">PHLGIDRAFT_229423</name>
</gene>